<feature type="compositionally biased region" description="Polar residues" evidence="2">
    <location>
        <begin position="1"/>
        <end position="25"/>
    </location>
</feature>
<dbReference type="EMBL" id="VXAV01004856">
    <property type="protein sequence ID" value="NXL88103.1"/>
    <property type="molecule type" value="Genomic_DNA"/>
</dbReference>
<comment type="caution">
    <text evidence="3">The sequence shown here is derived from an EMBL/GenBank/DDBJ whole genome shotgun (WGS) entry which is preliminary data.</text>
</comment>
<dbReference type="AlphaFoldDB" id="A0A7L0W9A3"/>
<evidence type="ECO:0000256" key="1">
    <source>
        <dbReference type="ARBA" id="ARBA00010326"/>
    </source>
</evidence>
<organism evidence="3 4">
    <name type="scientific">Alectura lathami</name>
    <name type="common">Australian brush turkey</name>
    <dbReference type="NCBI Taxonomy" id="81907"/>
    <lineage>
        <taxon>Eukaryota</taxon>
        <taxon>Metazoa</taxon>
        <taxon>Chordata</taxon>
        <taxon>Craniata</taxon>
        <taxon>Vertebrata</taxon>
        <taxon>Euteleostomi</taxon>
        <taxon>Archelosauria</taxon>
        <taxon>Archosauria</taxon>
        <taxon>Dinosauria</taxon>
        <taxon>Saurischia</taxon>
        <taxon>Theropoda</taxon>
        <taxon>Coelurosauria</taxon>
        <taxon>Aves</taxon>
        <taxon>Neognathae</taxon>
        <taxon>Galloanserae</taxon>
        <taxon>Galliformes</taxon>
        <taxon>Megapodiidae</taxon>
        <taxon>Alectura</taxon>
    </lineage>
</organism>
<proteinExistence type="inferred from homology"/>
<dbReference type="PANTHER" id="PTHR12767">
    <property type="entry name" value="BCL7 RELATED"/>
    <property type="match status" value="1"/>
</dbReference>
<sequence length="120" mass="12700">AGSRCSSSLGAVSADENSNQSSLSDVYQLKVDSSPNSSPSPQQSESMSPAHTSDFRTDDSQPPTLGQETLEEPSLPSSEVADEPPTLTKEEPVPLETQGIFSSVPNSSWEHPKPPGFLRG</sequence>
<evidence type="ECO:0000313" key="3">
    <source>
        <dbReference type="EMBL" id="NXL88103.1"/>
    </source>
</evidence>
<protein>
    <submittedName>
        <fullName evidence="3">BCL7B protein</fullName>
    </submittedName>
</protein>
<feature type="compositionally biased region" description="Low complexity" evidence="2">
    <location>
        <begin position="33"/>
        <end position="49"/>
    </location>
</feature>
<keyword evidence="4" id="KW-1185">Reference proteome</keyword>
<feature type="region of interest" description="Disordered" evidence="2">
    <location>
        <begin position="1"/>
        <end position="120"/>
    </location>
</feature>
<comment type="similarity">
    <text evidence="1">Belongs to the BCL7 family.</text>
</comment>
<feature type="compositionally biased region" description="Polar residues" evidence="2">
    <location>
        <begin position="99"/>
        <end position="109"/>
    </location>
</feature>
<dbReference type="OrthoDB" id="5989898at2759"/>
<evidence type="ECO:0000313" key="4">
    <source>
        <dbReference type="Proteomes" id="UP000562322"/>
    </source>
</evidence>
<evidence type="ECO:0000256" key="2">
    <source>
        <dbReference type="SAM" id="MobiDB-lite"/>
    </source>
</evidence>
<name>A0A7L0W9A3_ALELA</name>
<reference evidence="3 4" key="1">
    <citation type="submission" date="2019-09" db="EMBL/GenBank/DDBJ databases">
        <title>Bird 10,000 Genomes (B10K) Project - Family phase.</title>
        <authorList>
            <person name="Zhang G."/>
        </authorList>
    </citation>
    <scope>NUCLEOTIDE SEQUENCE [LARGE SCALE GENOMIC DNA]</scope>
    <source>
        <strain evidence="3">B10K-DU-001-39</strain>
        <tissue evidence="3">Muscle</tissue>
    </source>
</reference>
<gene>
    <name evidence="3" type="primary">Bcl7b</name>
    <name evidence="3" type="ORF">ALELAT_R11540</name>
</gene>
<accession>A0A7L0W9A3</accession>
<feature type="non-terminal residue" evidence="3">
    <location>
        <position position="120"/>
    </location>
</feature>
<dbReference type="PANTHER" id="PTHR12767:SF5">
    <property type="entry name" value="B-CELL CLL_LYMPHOMA 7 PROTEIN FAMILY MEMBER B"/>
    <property type="match status" value="1"/>
</dbReference>
<dbReference type="InterPro" id="IPR006804">
    <property type="entry name" value="BCL7"/>
</dbReference>
<feature type="non-terminal residue" evidence="3">
    <location>
        <position position="1"/>
    </location>
</feature>
<dbReference type="Proteomes" id="UP000562322">
    <property type="component" value="Unassembled WGS sequence"/>
</dbReference>